<dbReference type="SUPFAM" id="SSF56112">
    <property type="entry name" value="Protein kinase-like (PK-like)"/>
    <property type="match status" value="1"/>
</dbReference>
<dbReference type="GO" id="GO:0004672">
    <property type="term" value="F:protein kinase activity"/>
    <property type="evidence" value="ECO:0007669"/>
    <property type="project" value="InterPro"/>
</dbReference>
<proteinExistence type="predicted"/>
<reference evidence="2 3" key="1">
    <citation type="journal article" date="2014" name="Genome Biol. Evol.">
        <title>Comparative genomics and transcriptomics analyses reveal divergent lifestyle features of nematode endoparasitic fungus Hirsutella minnesotensis.</title>
        <authorList>
            <person name="Lai Y."/>
            <person name="Liu K."/>
            <person name="Zhang X."/>
            <person name="Zhang X."/>
            <person name="Li K."/>
            <person name="Wang N."/>
            <person name="Shu C."/>
            <person name="Wu Y."/>
            <person name="Wang C."/>
            <person name="Bushley K.E."/>
            <person name="Xiang M."/>
            <person name="Liu X."/>
        </authorList>
    </citation>
    <scope>NUCLEOTIDE SEQUENCE [LARGE SCALE GENOMIC DNA]</scope>
    <source>
        <strain evidence="2 3">3608</strain>
    </source>
</reference>
<evidence type="ECO:0000259" key="1">
    <source>
        <dbReference type="PROSITE" id="PS50011"/>
    </source>
</evidence>
<gene>
    <name evidence="2" type="ORF">HIM_08762</name>
</gene>
<dbReference type="EMBL" id="KQ030559">
    <property type="protein sequence ID" value="KJZ71834.1"/>
    <property type="molecule type" value="Genomic_DNA"/>
</dbReference>
<dbReference type="PROSITE" id="PS50011">
    <property type="entry name" value="PROTEIN_KINASE_DOM"/>
    <property type="match status" value="1"/>
</dbReference>
<dbReference type="InterPro" id="IPR011009">
    <property type="entry name" value="Kinase-like_dom_sf"/>
</dbReference>
<dbReference type="GO" id="GO:0005524">
    <property type="term" value="F:ATP binding"/>
    <property type="evidence" value="ECO:0007669"/>
    <property type="project" value="InterPro"/>
</dbReference>
<protein>
    <recommendedName>
        <fullName evidence="1">Protein kinase domain-containing protein</fullName>
    </recommendedName>
</protein>
<dbReference type="Gene3D" id="1.10.510.10">
    <property type="entry name" value="Transferase(Phosphotransferase) domain 1"/>
    <property type="match status" value="1"/>
</dbReference>
<dbReference type="OrthoDB" id="4062651at2759"/>
<dbReference type="InterPro" id="IPR000719">
    <property type="entry name" value="Prot_kinase_dom"/>
</dbReference>
<name>A0A0F8A3H4_9HYPO</name>
<dbReference type="Proteomes" id="UP000054481">
    <property type="component" value="Unassembled WGS sequence"/>
</dbReference>
<accession>A0A0F8A3H4</accession>
<evidence type="ECO:0000313" key="3">
    <source>
        <dbReference type="Proteomes" id="UP000054481"/>
    </source>
</evidence>
<dbReference type="AlphaFoldDB" id="A0A0F8A3H4"/>
<keyword evidence="3" id="KW-1185">Reference proteome</keyword>
<organism evidence="2 3">
    <name type="scientific">Hirsutella minnesotensis 3608</name>
    <dbReference type="NCBI Taxonomy" id="1043627"/>
    <lineage>
        <taxon>Eukaryota</taxon>
        <taxon>Fungi</taxon>
        <taxon>Dikarya</taxon>
        <taxon>Ascomycota</taxon>
        <taxon>Pezizomycotina</taxon>
        <taxon>Sordariomycetes</taxon>
        <taxon>Hypocreomycetidae</taxon>
        <taxon>Hypocreales</taxon>
        <taxon>Ophiocordycipitaceae</taxon>
        <taxon>Hirsutella</taxon>
    </lineage>
</organism>
<feature type="domain" description="Protein kinase" evidence="1">
    <location>
        <begin position="159"/>
        <end position="379"/>
    </location>
</feature>
<dbReference type="Pfam" id="PF00069">
    <property type="entry name" value="Pkinase"/>
    <property type="match status" value="1"/>
</dbReference>
<sequence>MGSTAGEIAFRGYRICGYYHSLEGETPAWFTLQIRLNGKSFNIRASPSKFYDSPKITAEFFEIFAFLVSGSDLFEDEVEETSSDTGNETPAHRAITIDRCFDWAVRRLLPILDNLAPQRTDLSNVTLHDYLSSESFECELSSMNDMLEPRPVILRERMDDWESSFGSSPWKTTLPSFHPSQINIIGDDPRYILDEDPTRLYVDGQALFFKSFDPVGEEIGKGEVAKHEQISRANLRSHIRTCRAYGVVLDDSCRPLGILLHRIDEDTTLTGALSPVTPEHTKRRWASQLRESLQALHQAGIIWGDAKPDNVIIDRQGDAWIIDFGGGHTTGWVDENKAGTVEGDLQGLGNILKFLFGQGSEWINSTGNLRAKDPRSFHL</sequence>
<evidence type="ECO:0000313" key="2">
    <source>
        <dbReference type="EMBL" id="KJZ71834.1"/>
    </source>
</evidence>